<dbReference type="EMBL" id="CAJNOH010005000">
    <property type="protein sequence ID" value="CAF1386457.1"/>
    <property type="molecule type" value="Genomic_DNA"/>
</dbReference>
<sequence>RSNTEWNRFDQLEKSYNKTQKRIAPSLIA</sequence>
<name>A0A815J727_9BILA</name>
<gene>
    <name evidence="1" type="ORF">JXQ802_LOCUS33517</name>
    <name evidence="2" type="ORF">PYM288_LOCUS34119</name>
</gene>
<feature type="non-terminal residue" evidence="1">
    <location>
        <position position="1"/>
    </location>
</feature>
<protein>
    <submittedName>
        <fullName evidence="1">Uncharacterized protein</fullName>
    </submittedName>
</protein>
<reference evidence="1" key="1">
    <citation type="submission" date="2021-02" db="EMBL/GenBank/DDBJ databases">
        <authorList>
            <person name="Nowell W R."/>
        </authorList>
    </citation>
    <scope>NUCLEOTIDE SEQUENCE</scope>
</reference>
<organism evidence="1 3">
    <name type="scientific">Rotaria sordida</name>
    <dbReference type="NCBI Taxonomy" id="392033"/>
    <lineage>
        <taxon>Eukaryota</taxon>
        <taxon>Metazoa</taxon>
        <taxon>Spiralia</taxon>
        <taxon>Gnathifera</taxon>
        <taxon>Rotifera</taxon>
        <taxon>Eurotatoria</taxon>
        <taxon>Bdelloidea</taxon>
        <taxon>Philodinida</taxon>
        <taxon>Philodinidae</taxon>
        <taxon>Rotaria</taxon>
    </lineage>
</organism>
<dbReference type="EMBL" id="CAJNOL010001536">
    <property type="protein sequence ID" value="CAF1378099.1"/>
    <property type="molecule type" value="Genomic_DNA"/>
</dbReference>
<comment type="caution">
    <text evidence="1">The sequence shown here is derived from an EMBL/GenBank/DDBJ whole genome shotgun (WGS) entry which is preliminary data.</text>
</comment>
<keyword evidence="3" id="KW-1185">Reference proteome</keyword>
<accession>A0A815J727</accession>
<dbReference type="Proteomes" id="UP000663870">
    <property type="component" value="Unassembled WGS sequence"/>
</dbReference>
<evidence type="ECO:0000313" key="2">
    <source>
        <dbReference type="EMBL" id="CAF1386457.1"/>
    </source>
</evidence>
<proteinExistence type="predicted"/>
<dbReference type="AlphaFoldDB" id="A0A815J727"/>
<dbReference type="Proteomes" id="UP000663854">
    <property type="component" value="Unassembled WGS sequence"/>
</dbReference>
<evidence type="ECO:0000313" key="1">
    <source>
        <dbReference type="EMBL" id="CAF1378099.1"/>
    </source>
</evidence>
<evidence type="ECO:0000313" key="3">
    <source>
        <dbReference type="Proteomes" id="UP000663870"/>
    </source>
</evidence>